<dbReference type="STRING" id="927083.DB32_002318"/>
<dbReference type="AlphaFoldDB" id="A0A0F6SEG8"/>
<accession>A0A0F6SEG8</accession>
<dbReference type="GO" id="GO:0016620">
    <property type="term" value="F:oxidoreductase activity, acting on the aldehyde or oxo group of donors, NAD or NADP as acceptor"/>
    <property type="evidence" value="ECO:0007669"/>
    <property type="project" value="InterPro"/>
</dbReference>
<dbReference type="Gene3D" id="3.40.309.10">
    <property type="entry name" value="Aldehyde Dehydrogenase, Chain A, domain 2"/>
    <property type="match status" value="1"/>
</dbReference>
<dbReference type="InterPro" id="IPR016162">
    <property type="entry name" value="Ald_DH_N"/>
</dbReference>
<sequence length="571" mass="62364">MSSPDFATVAPRVSSTPMAQIDAIVARLAARKHDWPRVSLRERARLLERCIDSTLAISHEWVRAACDAKGIDPQSPRAGEEWLGGPMTTVRNVRLLMEAMHADGEPALPKVWARPDGQLVAKVFPQGLIDQLLFTGFSAEVWIEPGKPATQGAIYRAKKKRGVGDRDGKLSLVLGAGNVASIGPMDALYKLFVEDEVCIVKTNPVNAYLQPFWEHAFRPLLDAGYFAVVRGGAEVGAHLCNHPEVDTIHMTGSDRTHDAIVWGSTRAEQERNKKAGTPKLKKPITSELGAVTPCLVVPGAWSEDDLRFQARHVAGMVANNASFNCNACKVVVTAKGWPERQRFLDLVHEALERTPPRKAYYPGAQERYQGFLDAYPQSKPLSERSRDVVPWTVIPDVAADGSEYALSNEAFCGVLAETSLDESTASGFLAAMTEFANDECWGSLSCMMLIDPKTQRENAASLDAALAGLRYGGIGVNVWAGLIYGLVVPTWGAYPGHPLEDIRSGRGFVHNALLIDHPQKSIVRAPFRIHPTPAWFPDHKSLHQLGPILTDFEGRPSVAKLPKLIATALRG</sequence>
<dbReference type="InterPro" id="IPR015590">
    <property type="entry name" value="Aldehyde_DH_dom"/>
</dbReference>
<dbReference type="EMBL" id="CP011125">
    <property type="protein sequence ID" value="AKF05169.1"/>
    <property type="molecule type" value="Genomic_DNA"/>
</dbReference>
<proteinExistence type="predicted"/>
<dbReference type="Pfam" id="PF00171">
    <property type="entry name" value="Aldedh"/>
    <property type="match status" value="1"/>
</dbReference>
<dbReference type="InterPro" id="IPR016163">
    <property type="entry name" value="Ald_DH_C"/>
</dbReference>
<keyword evidence="1" id="KW-0560">Oxidoreductase</keyword>
<reference evidence="3 4" key="1">
    <citation type="submission" date="2015-03" db="EMBL/GenBank/DDBJ databases">
        <title>Genome assembly of Sandaracinus amylolyticus DSM 53668.</title>
        <authorList>
            <person name="Sharma G."/>
            <person name="Subramanian S."/>
        </authorList>
    </citation>
    <scope>NUCLEOTIDE SEQUENCE [LARGE SCALE GENOMIC DNA]</scope>
    <source>
        <strain evidence="3 4">DSM 53668</strain>
    </source>
</reference>
<dbReference type="OrthoDB" id="136308at2"/>
<dbReference type="Proteomes" id="UP000034883">
    <property type="component" value="Chromosome"/>
</dbReference>
<dbReference type="Gene3D" id="3.40.605.10">
    <property type="entry name" value="Aldehyde Dehydrogenase, Chain A, domain 1"/>
    <property type="match status" value="1"/>
</dbReference>
<evidence type="ECO:0000256" key="1">
    <source>
        <dbReference type="ARBA" id="ARBA00023002"/>
    </source>
</evidence>
<dbReference type="SUPFAM" id="SSF53720">
    <property type="entry name" value="ALDH-like"/>
    <property type="match status" value="1"/>
</dbReference>
<keyword evidence="4" id="KW-1185">Reference proteome</keyword>
<gene>
    <name evidence="3" type="ORF">DB32_002318</name>
</gene>
<protein>
    <submittedName>
        <fullName evidence="3">Aldehyde dehydrogenase</fullName>
    </submittedName>
</protein>
<name>A0A0F6SEG8_9BACT</name>
<evidence type="ECO:0000313" key="3">
    <source>
        <dbReference type="EMBL" id="AKF05169.1"/>
    </source>
</evidence>
<feature type="domain" description="Aldehyde dehydrogenase" evidence="2">
    <location>
        <begin position="220"/>
        <end position="351"/>
    </location>
</feature>
<dbReference type="KEGG" id="samy:DB32_002318"/>
<evidence type="ECO:0000259" key="2">
    <source>
        <dbReference type="Pfam" id="PF00171"/>
    </source>
</evidence>
<dbReference type="RefSeq" id="WP_053232435.1">
    <property type="nucleotide sequence ID" value="NZ_CP011125.1"/>
</dbReference>
<organism evidence="3 4">
    <name type="scientific">Sandaracinus amylolyticus</name>
    <dbReference type="NCBI Taxonomy" id="927083"/>
    <lineage>
        <taxon>Bacteria</taxon>
        <taxon>Pseudomonadati</taxon>
        <taxon>Myxococcota</taxon>
        <taxon>Polyangia</taxon>
        <taxon>Polyangiales</taxon>
        <taxon>Sandaracinaceae</taxon>
        <taxon>Sandaracinus</taxon>
    </lineage>
</organism>
<evidence type="ECO:0000313" key="4">
    <source>
        <dbReference type="Proteomes" id="UP000034883"/>
    </source>
</evidence>
<dbReference type="InterPro" id="IPR016161">
    <property type="entry name" value="Ald_DH/histidinol_DH"/>
</dbReference>